<feature type="domain" description="Leucine-rich repeat-containing N-terminal plant-type" evidence="14">
    <location>
        <begin position="1127"/>
        <end position="1163"/>
    </location>
</feature>
<feature type="domain" description="Leucine-rich repeat-containing N-terminal plant-type" evidence="14">
    <location>
        <begin position="3364"/>
        <end position="3392"/>
    </location>
</feature>
<dbReference type="SUPFAM" id="SSF52047">
    <property type="entry name" value="RNI-like"/>
    <property type="match status" value="5"/>
</dbReference>
<evidence type="ECO:0000256" key="4">
    <source>
        <dbReference type="ARBA" id="ARBA00022729"/>
    </source>
</evidence>
<dbReference type="GO" id="GO:0005524">
    <property type="term" value="F:ATP binding"/>
    <property type="evidence" value="ECO:0007669"/>
    <property type="project" value="UniProtKB-KW"/>
</dbReference>
<keyword evidence="3 12" id="KW-0812">Transmembrane</keyword>
<keyword evidence="5" id="KW-0677">Repeat</keyword>
<feature type="domain" description="Leucine-rich repeat-containing N-terminal plant-type" evidence="14">
    <location>
        <begin position="23"/>
        <end position="63"/>
    </location>
</feature>
<accession>A0A2P6N4Y8</accession>
<dbReference type="OrthoDB" id="1081807at2759"/>
<dbReference type="SMART" id="SM00364">
    <property type="entry name" value="LRR_BAC"/>
    <property type="match status" value="22"/>
</dbReference>
<evidence type="ECO:0000313" key="15">
    <source>
        <dbReference type="EMBL" id="PRP79017.1"/>
    </source>
</evidence>
<dbReference type="InterPro" id="IPR001611">
    <property type="entry name" value="Leu-rich_rpt"/>
</dbReference>
<evidence type="ECO:0000256" key="11">
    <source>
        <dbReference type="SAM" id="MobiDB-lite"/>
    </source>
</evidence>
<keyword evidence="8 12" id="KW-1133">Transmembrane helix</keyword>
<feature type="compositionally biased region" description="Basic and acidic residues" evidence="11">
    <location>
        <begin position="4386"/>
        <end position="4400"/>
    </location>
</feature>
<dbReference type="GO" id="GO:0016301">
    <property type="term" value="F:kinase activity"/>
    <property type="evidence" value="ECO:0007669"/>
    <property type="project" value="UniProtKB-KW"/>
</dbReference>
<keyword evidence="4 13" id="KW-0732">Signal</keyword>
<dbReference type="PANTHER" id="PTHR48053">
    <property type="entry name" value="LEUCINE RICH REPEAT FAMILY PROTEIN, EXPRESSED"/>
    <property type="match status" value="1"/>
</dbReference>
<feature type="domain" description="Leucine-rich repeat-containing N-terminal plant-type" evidence="14">
    <location>
        <begin position="1504"/>
        <end position="1543"/>
    </location>
</feature>
<evidence type="ECO:0000259" key="14">
    <source>
        <dbReference type="Pfam" id="PF08263"/>
    </source>
</evidence>
<dbReference type="STRING" id="1890364.A0A2P6N4Y8"/>
<dbReference type="InterPro" id="IPR013210">
    <property type="entry name" value="LRR_N_plant-typ"/>
</dbReference>
<dbReference type="PANTHER" id="PTHR48053:SF126">
    <property type="entry name" value="MDIS1-INTERACTING RECEPTOR LIKE KINASE 2-LIKE ISOFORM X1"/>
    <property type="match status" value="1"/>
</dbReference>
<dbReference type="Pfam" id="PF08263">
    <property type="entry name" value="LRRNT_2"/>
    <property type="match status" value="10"/>
</dbReference>
<feature type="domain" description="Leucine-rich repeat-containing N-terminal plant-type" evidence="14">
    <location>
        <begin position="2908"/>
        <end position="2946"/>
    </location>
</feature>
<feature type="domain" description="Leucine-rich repeat-containing N-terminal plant-type" evidence="14">
    <location>
        <begin position="2156"/>
        <end position="2195"/>
    </location>
</feature>
<evidence type="ECO:0000256" key="13">
    <source>
        <dbReference type="SAM" id="SignalP"/>
    </source>
</evidence>
<evidence type="ECO:0000256" key="8">
    <source>
        <dbReference type="ARBA" id="ARBA00022989"/>
    </source>
</evidence>
<keyword evidence="10 15" id="KW-0675">Receptor</keyword>
<comment type="subcellular location">
    <subcellularLocation>
        <location evidence="1">Membrane</location>
        <topology evidence="1">Single-pass membrane protein</topology>
    </subcellularLocation>
</comment>
<evidence type="ECO:0000256" key="12">
    <source>
        <dbReference type="SAM" id="Phobius"/>
    </source>
</evidence>
<keyword evidence="15" id="KW-0808">Transferase</keyword>
<keyword evidence="2" id="KW-0433">Leucine-rich repeat</keyword>
<organism evidence="15 16">
    <name type="scientific">Planoprotostelium fungivorum</name>
    <dbReference type="NCBI Taxonomy" id="1890364"/>
    <lineage>
        <taxon>Eukaryota</taxon>
        <taxon>Amoebozoa</taxon>
        <taxon>Evosea</taxon>
        <taxon>Variosea</taxon>
        <taxon>Cavosteliida</taxon>
        <taxon>Cavosteliaceae</taxon>
        <taxon>Planoprotostelium</taxon>
    </lineage>
</organism>
<feature type="domain" description="Leucine-rich repeat-containing N-terminal plant-type" evidence="14">
    <location>
        <begin position="1885"/>
        <end position="1924"/>
    </location>
</feature>
<feature type="compositionally biased region" description="Polar residues" evidence="11">
    <location>
        <begin position="4364"/>
        <end position="4378"/>
    </location>
</feature>
<dbReference type="Gene3D" id="3.80.10.10">
    <property type="entry name" value="Ribonuclease Inhibitor"/>
    <property type="match status" value="27"/>
</dbReference>
<evidence type="ECO:0000256" key="3">
    <source>
        <dbReference type="ARBA" id="ARBA00022692"/>
    </source>
</evidence>
<protein>
    <submittedName>
        <fullName evidence="15">Putative leucine-rich repeat receptor-like protein kinase</fullName>
    </submittedName>
</protein>
<dbReference type="InterPro" id="IPR003591">
    <property type="entry name" value="Leu-rich_rpt_typical-subtyp"/>
</dbReference>
<dbReference type="Pfam" id="PF00560">
    <property type="entry name" value="LRR_1"/>
    <property type="match status" value="19"/>
</dbReference>
<sequence length="4422" mass="469412">MRSLILVYLVTLFYHVTAISVASPDQSALLDFRATLGNPPPSWTGSTASCQNVSSGWLGVICDANNRVSSLILQNTNSNGNFPSSFTSMTALSTLALSSNYLSGTVPDLSPLSKLVEVYLGRNAFTGAIPNLPSTIKYADFSNNCFTSIATSINLPSLLQLTVQNNSITGLIPDGLSASSSLVTLNLNGNQFNGNIPLLPASLTFLGLGGNSLTSLPNLNQLTNLTYFNFSGNSFVTSLPSRLPPSLISLDLTNSGFSGNLSSGFSFLPNLTSLLLGGNQIVGTVPDWFSNVSFVALALDGNQLSGNLPVINGSLLTLCRLAQSTSSVGFTCSTNIPNICVGTQAASVCLVSQIEASALSDARISLGVSTSMWPGSIVCYSNGSSSWTGVKCDPTIGSITQISIGTWGITGTFPASMSSLTRLFWIYAPDNSISGSIPDNLSTKMVYLHLANNRLNGSMPTWISNCASMALLNVKGNSMGGNLPNIVAMPQIGLFDVSGNNLSGYVPSDVSSLTSLQYYDVSNNNIAGTFPIFPTSIQYIGMSRTSLNGAMYSLTSYINLISLSLQGCGLSGTIPSLPITLQRIDLSGNQFTGSFPNSLSAMSSLTYLNLSGNTLSGLPSSLPTSLVYLDLTNMSLTDAFPFYIGNLNNLNTLLLSGNQLTGVLPSALGNQLYGTLPALNPYTLTTCLLAQNTTDVGFYCTAQLPYVCSGTQLISICRIPSSETSALLNLRSSLGISTSFWPSSPQCYTNTSTSWPGVRCLATWGNMYSMTVSSMGLSGRFHPSMSSFSKLAYLNAAYNNLQGPIPDNLSTGITYLNLNGNQMNGTIPSFLSQCLSLSILDLAGGNQFQGNLPNLTAMTQLTLLDLSYNNFSSNLPSLITLTSITKIDLSYNNITGTLPSSLTMLTSLTYLDLSRNRLSGAMPVLLPKLQFIGLSFNSLSGALYDLSSFSGLITLRLAGTGLTGTIPGLPASIQELNLGFGSFSSTSLPPSLAGMITLISLNLSGNRFSGPLPSSLSIYLNTIDFTNCGLNGTIPSYMGKMNFLKTFRVAGNNLTGSVPSNFGFLSFASFNIAGNQLSGILPTIKSTSLVECQLAQSTINKGFTCTTVLPNVCTAGTITNLCVIPDAEMSALMDLKTSLSVSSWSGSPICQMNGNTGWTGVSCLPIGSISSIIIVNQLRTGSLPSSMSALSQLITLNLYGNQINGTLPSGMSNNLQTLILSGNRMTGSLPYFVSLCYQMIDLELRGNSFSGSLPILVAMPNLQIADLKGCRFSGSIPSDLSTLTSLQYLDLSSSVLVGSFPLLSPSITYIDLTGSSLSGSLYSMSAFSSLTTLRLLGNSLSGVIPALPSSITYLDFTNNYFSGPFPLSITSMSSLSYLSLSGITINSSIPSNLPSSLLTLDLSKTKLTGAFPSWLPTTLPNLTYLSLANNFLSGSLPSSLSNLALTNIDIGGNLLSGILPLINSSRLSVCNLVQNTVAVGFYCDSLPPSICTGTQVTNLCIIPSAEVSALLDIRSNISVPTIVWSGTPVCYRTGTTSWNGVLCLSSGNIWKVSIGSYNLRGSLPATMSSLSKMTYFYAGSNSISGPLPSNLTTGIVYFNINANKMNGTLPQWISLCQNMAILNLGHNQFTGPIPDLSGWTQLQQLDLSYNSLSGSFPSDFTTFTSLSYLDLSYNQLTGSYPTISTAMVHLDLSGLVLTGSLYNMLGFTNLTFLQLQGCGLGGTINRLPETLRVLNLGGNQFTGPFSGIDVASMTQLTQFNLSGSVMDSLFPTNLSSSLVSLDLTNCSFTSEGFPSVVLNLTNLFQLYLGGNNISGGIPQSITNLAKLGRFHVENNPLMGGNIPNMKSMSTIYDCLIGPGYLCINGSYLPASCTTPGSELACIIVNDQTTALVDVRNALNISDWVGLPVCGKDLSVTGWSGASCDSAGNIVSINLANRNLSGMLSKLTYLNLYNNSISGPFPGISTMDQLTYLDLSYNLFSGPLPSSFSTNPALTNIVLSHNDLNETLPSDISNLLYLSQLDLSYNQFTGPLPSNWSSTSLATWNLGSNFFNGSLPILPPSIFQMNVSHNNMSGTLSNLATLVALSRLDIVWNIHFSVLNIGNNQLGGTLPYINTDRLDECSLPQKTQAKGFYCTGSVPSACSPGGSINTCIIPLLQYTALLDLRASLNVPTPLWSNDPVCFTNSSTSWKEIGIQCDPTGAIVYITLDGMGLLNGSLPLSMSQLESLQYLYASGNNITGSIPQNMSTSIVFFYLYNNQLTGSLPSWLSQCNGMVYLSLGGGNRLTGVIPDISNMINLEQLDLSGNSLSGVIPSDLTALKSLRVLNLNHNNISGTFPALYPANLQYVDFIGSSLTGTLYDTSSYQNLTTLLLNGNKMNGPLPVLSASLQQLDLGGNRFTGAVPSSLASVGSLQFLNLSGNILTGPLPSSLASSLTVLDVTNNMMIGTIPSYLGSLSNLNQLLLGGNLFNGSLPASLADLKLNAFVITNNLLTGYIPLMNDHRMATCSIAQNTIDIGFLCTSPLPMACRGPLNGLNLCILPPSENSALLDLKANFQVSDTYWAVPPLCYGNGSTSFQSVSCSLTGSITVIDMTYLKSQGTFSPSMSAFQQLFRLSGDGNTIVGGLPDGMSTQFTFLSLPSTGMSGPLPSWLSSCSNMALLNLAGNSFTGNLPNLTAMAPAALILLNNNKLNGSIPDLHGSTSLTKLDLSNNFLSGTFPPLPNSLTYLDLSGNNVSGPLYSMSAFNSLIWLNLHQNSMNGDIPTLPSSLQRLDLGGNHFTSSVFPSSIAMMNHLTYLSLSGAHIPAPFPAFLPLPLNFLDLTNGSLYSPSFPQVISNLTALQQLYLGGNNISGQIPFWLTTLSELNTFHAENTQLGGSFPNLNSLSIRDCYLTPGYVEIPPPCGTSICITSETETQAMNELRIALNITKWTGSPVCLTSSYMPGWSGVRCGSTQHVTYIDLSYLGLSGQIPASLRDLVYLQYLNLEGNNIEGAFPDVSTMLQLAFLNLNYNHLNGSIPEEISPLSNLQILWAAGNAFTGRVPAAVTKLSSIQRIDLSDNQLSGPLSADWTSCTALSYLILNNNEINGSFPHLPPSLLQIDLSNNNMTGALPNFTMVSLSVLDVSNNKFHSKLPSLPHNLTKLILCPNHVEGAWSSDLSSMIYLQHISLNSCGMSGAINGIEQLTSLVTLDLSNNNFTSTVLAKLSSPSLNHLDLRFNQFNDDISTIASLPPGVTFLGLSNNNFSGVIPSNVVQFKQATNFYMSNMPAITGQLPTGFNLWSNLMEFDVSNNSINGSLPSFGGNYGLQVLDIGLNQLSSGIDFPLIVSGHLQRCRLWPQKSDMAYSCKNDVPFACLNPGQCSVFSGDVSAALFDLRKTFSISQWSGAPSCDWAQISCNIVGQIERIDLSSLGIAVKNAQIPSTIGGLGSTLTYLNMAGLSLSGPIPSSLWALNGLQYLNLQDNGLIGSPTGLGSLLDLRYLNLGSNLLSGQWPYSITLLTKLIYLDASSNSFVGSLPDLFGNMNSLTIFQLSKTGSLSGPLPASVKMLSQLQVLNIAQCGLSGPIPAGVPAGNSLMTVDMSNNAFVGNVPDFTAHRGLESISLRGNTFTGSLTSGYNGMVNLTTVDLSNNRLSGILPTLDNCPSLLTMDLSDNTFTGAIPVGYGSSLPSLRYLDLLMHLRFIRLTFSRSFNQLTGTTLQGTKGITTSLETLLLNNNNLTLVGYMLGFTMLKQLDLSSNKLSGSIGDLRDLNLTRCVLHSQITTTTRLLCDYPLPPVCISTLLCAIPSTQSNALQSLGGLINTPSYWTSTPSCSWNGIGCDTQGRVTSIQLNRVDLSNRAFPAQLSNIDTLQTLVINGCNLTGTISLSSSLPALTTLNLAHNRLVGGLPAFKNTPNLQYLNLSLNQLSGSVPASMKGMQKLETLDLSGNQLYGLILSSVSQLPSLNFLNISNNQLSGILSDNIAAFSNVTVFDVSHNTISGVISPFIKQLVNVTYLDLSSNLIVGGIPSEIGSLSLMTHLDLGNNGLSGDIPDSLYTLSALTSVSLSGNQFSGSISPQFWTMSALSYLDLSSNSYNGPIPDISSSKRSISLMKHLDLSNNHLVGTIPSGISNMDNLLHLNLSLNRLSGGIVSPLTTLSRLQVLDLHGNPLGGTIPSNIGIMSSIQQRESWSWLEFLIPSVILSNNQLTGSIPDSLSTLHSMTTLALDNNELSGVLPETMYTGLVVLSSCVLAPQGNGSYFTCTKILAVCNITGNPCKTSTVTDSNQGGNGFKDIANAFSKCGTGCIIGVSCGAGVVIIAIIVVTIVMKRRAKLRSRISAKKNGMLPSMEKLNWFAEAVGVTGAPRPNTNKTEQAIPPTPEQPAEPAPATTRSGAHTSRPPTNRSLVMTEEELKEQPTQEDVHEEPNRQHVQPGEPEGSLEQDGLTERQP</sequence>
<evidence type="ECO:0000256" key="5">
    <source>
        <dbReference type="ARBA" id="ARBA00022737"/>
    </source>
</evidence>
<dbReference type="PROSITE" id="PS51450">
    <property type="entry name" value="LRR"/>
    <property type="match status" value="6"/>
</dbReference>
<feature type="compositionally biased region" description="Pro residues" evidence="11">
    <location>
        <begin position="4349"/>
        <end position="4358"/>
    </location>
</feature>
<reference evidence="15 16" key="1">
    <citation type="journal article" date="2018" name="Genome Biol. Evol.">
        <title>Multiple Roots of Fruiting Body Formation in Amoebozoa.</title>
        <authorList>
            <person name="Hillmann F."/>
            <person name="Forbes G."/>
            <person name="Novohradska S."/>
            <person name="Ferling I."/>
            <person name="Riege K."/>
            <person name="Groth M."/>
            <person name="Westermann M."/>
            <person name="Marz M."/>
            <person name="Spaller T."/>
            <person name="Winckler T."/>
            <person name="Schaap P."/>
            <person name="Glockner G."/>
        </authorList>
    </citation>
    <scope>NUCLEOTIDE SEQUENCE [LARGE SCALE GENOMIC DNA]</scope>
    <source>
        <strain evidence="15 16">Jena</strain>
    </source>
</reference>
<dbReference type="FunFam" id="3.80.10.10:FF:000095">
    <property type="entry name" value="LRR receptor-like serine/threonine-protein kinase GSO1"/>
    <property type="match status" value="3"/>
</dbReference>
<dbReference type="GO" id="GO:0009653">
    <property type="term" value="P:anatomical structure morphogenesis"/>
    <property type="evidence" value="ECO:0007669"/>
    <property type="project" value="UniProtKB-ARBA"/>
</dbReference>
<feature type="transmembrane region" description="Helical" evidence="12">
    <location>
        <begin position="4279"/>
        <end position="4300"/>
    </location>
</feature>
<dbReference type="SMART" id="SM00365">
    <property type="entry name" value="LRR_SD22"/>
    <property type="match status" value="19"/>
</dbReference>
<proteinExistence type="predicted"/>
<feature type="region of interest" description="Disordered" evidence="11">
    <location>
        <begin position="4335"/>
        <end position="4422"/>
    </location>
</feature>
<dbReference type="InParanoid" id="A0A2P6N4Y8"/>
<dbReference type="InterPro" id="IPR032675">
    <property type="entry name" value="LRR_dom_sf"/>
</dbReference>
<keyword evidence="6" id="KW-0547">Nucleotide-binding</keyword>
<evidence type="ECO:0000256" key="9">
    <source>
        <dbReference type="ARBA" id="ARBA00023136"/>
    </source>
</evidence>
<evidence type="ECO:0000256" key="7">
    <source>
        <dbReference type="ARBA" id="ARBA00022840"/>
    </source>
</evidence>
<dbReference type="Proteomes" id="UP000241769">
    <property type="component" value="Unassembled WGS sequence"/>
</dbReference>
<comment type="caution">
    <text evidence="15">The sequence shown here is derived from an EMBL/GenBank/DDBJ whole genome shotgun (WGS) entry which is preliminary data.</text>
</comment>
<feature type="chain" id="PRO_5015119563" evidence="13">
    <location>
        <begin position="19"/>
        <end position="4422"/>
    </location>
</feature>
<feature type="signal peptide" evidence="13">
    <location>
        <begin position="1"/>
        <end position="18"/>
    </location>
</feature>
<gene>
    <name evidence="15" type="ORF">PROFUN_13259</name>
</gene>
<keyword evidence="9 12" id="KW-0472">Membrane</keyword>
<feature type="domain" description="Leucine-rich repeat-containing N-terminal plant-type" evidence="14">
    <location>
        <begin position="721"/>
        <end position="760"/>
    </location>
</feature>
<dbReference type="FunFam" id="3.80.10.10:FF:000062">
    <property type="entry name" value="protein STRUBBELIG-RECEPTOR FAMILY 3"/>
    <property type="match status" value="1"/>
</dbReference>
<feature type="domain" description="Leucine-rich repeat-containing N-terminal plant-type" evidence="14">
    <location>
        <begin position="368"/>
        <end position="393"/>
    </location>
</feature>
<keyword evidence="16" id="KW-1185">Reference proteome</keyword>
<evidence type="ECO:0000313" key="16">
    <source>
        <dbReference type="Proteomes" id="UP000241769"/>
    </source>
</evidence>
<keyword evidence="15" id="KW-0418">Kinase</keyword>
<evidence type="ECO:0000256" key="1">
    <source>
        <dbReference type="ARBA" id="ARBA00004167"/>
    </source>
</evidence>
<dbReference type="FunFam" id="3.80.10.10:FF:000400">
    <property type="entry name" value="Nuclear pore complex protein NUP107"/>
    <property type="match status" value="1"/>
</dbReference>
<keyword evidence="7" id="KW-0067">ATP-binding</keyword>
<dbReference type="SMART" id="SM00369">
    <property type="entry name" value="LRR_TYP"/>
    <property type="match status" value="30"/>
</dbReference>
<dbReference type="EMBL" id="MDYQ01000201">
    <property type="protein sequence ID" value="PRP79017.1"/>
    <property type="molecule type" value="Genomic_DNA"/>
</dbReference>
<dbReference type="InterPro" id="IPR051716">
    <property type="entry name" value="Plant_RL_S/T_kinase"/>
</dbReference>
<evidence type="ECO:0000256" key="2">
    <source>
        <dbReference type="ARBA" id="ARBA00022614"/>
    </source>
</evidence>
<dbReference type="SUPFAM" id="SSF52058">
    <property type="entry name" value="L domain-like"/>
    <property type="match status" value="8"/>
</dbReference>
<evidence type="ECO:0000256" key="10">
    <source>
        <dbReference type="ARBA" id="ARBA00023170"/>
    </source>
</evidence>
<dbReference type="Pfam" id="PF13855">
    <property type="entry name" value="LRR_8"/>
    <property type="match status" value="3"/>
</dbReference>
<name>A0A2P6N4Y8_9EUKA</name>
<dbReference type="GO" id="GO:0016020">
    <property type="term" value="C:membrane"/>
    <property type="evidence" value="ECO:0007669"/>
    <property type="project" value="UniProtKB-SubCell"/>
</dbReference>
<feature type="domain" description="Leucine-rich repeat-containing N-terminal plant-type" evidence="14">
    <location>
        <begin position="3786"/>
        <end position="3814"/>
    </location>
</feature>
<evidence type="ECO:0000256" key="6">
    <source>
        <dbReference type="ARBA" id="ARBA00022741"/>
    </source>
</evidence>